<gene>
    <name evidence="1" type="ORF">C7M51_01755</name>
</gene>
<reference evidence="1 2" key="1">
    <citation type="submission" date="2018-03" db="EMBL/GenBank/DDBJ databases">
        <title>Pantoea intestinalis SRCM103226 isolated form the mealworm.</title>
        <authorList>
            <person name="Jeong D.-Y."/>
            <person name="Kim J.W."/>
        </authorList>
    </citation>
    <scope>NUCLEOTIDE SEQUENCE [LARGE SCALE GENOMIC DNA]</scope>
    <source>
        <strain evidence="1 2">SRCM103226</strain>
    </source>
</reference>
<sequence length="44" mass="5179">MNGKIRPLNAEELKRIAGGRIWRDPSFDALKKIRDAMQKIKTRR</sequence>
<protein>
    <submittedName>
        <fullName evidence="1">Uncharacterized protein</fullName>
    </submittedName>
</protein>
<proteinExistence type="predicted"/>
<dbReference type="EMBL" id="CP028271">
    <property type="protein sequence ID" value="QHM71468.1"/>
    <property type="molecule type" value="Genomic_DNA"/>
</dbReference>
<evidence type="ECO:0000313" key="2">
    <source>
        <dbReference type="Proteomes" id="UP000464053"/>
    </source>
</evidence>
<organism evidence="1 2">
    <name type="scientific">Mixta intestinalis</name>
    <dbReference type="NCBI Taxonomy" id="1615494"/>
    <lineage>
        <taxon>Bacteria</taxon>
        <taxon>Pseudomonadati</taxon>
        <taxon>Pseudomonadota</taxon>
        <taxon>Gammaproteobacteria</taxon>
        <taxon>Enterobacterales</taxon>
        <taxon>Erwiniaceae</taxon>
        <taxon>Mixta</taxon>
    </lineage>
</organism>
<keyword evidence="2" id="KW-1185">Reference proteome</keyword>
<accession>A0A6P1Q0B6</accession>
<evidence type="ECO:0000313" key="1">
    <source>
        <dbReference type="EMBL" id="QHM71468.1"/>
    </source>
</evidence>
<dbReference type="AlphaFoldDB" id="A0A6P1Q0B6"/>
<dbReference type="KEGG" id="mint:C7M51_01755"/>
<dbReference type="Proteomes" id="UP000464053">
    <property type="component" value="Chromosome"/>
</dbReference>
<name>A0A6P1Q0B6_9GAMM</name>
<dbReference type="RefSeq" id="WP_280116113.1">
    <property type="nucleotide sequence ID" value="NZ_CP028271.1"/>
</dbReference>